<evidence type="ECO:0000256" key="8">
    <source>
        <dbReference type="ARBA" id="ARBA00044633"/>
    </source>
</evidence>
<dbReference type="EMBL" id="FQXR01000003">
    <property type="protein sequence ID" value="SHH63186.1"/>
    <property type="molecule type" value="Genomic_DNA"/>
</dbReference>
<dbReference type="Pfam" id="PF00275">
    <property type="entry name" value="EPSP_synthase"/>
    <property type="match status" value="1"/>
</dbReference>
<accession>A0A1M5UK28</accession>
<protein>
    <recommendedName>
        <fullName evidence="9">3-phosphoshikimate 1-carboxyvinyltransferase</fullName>
        <ecNumber evidence="9">2.5.1.19</ecNumber>
    </recommendedName>
    <alternativeName>
        <fullName evidence="9">5-enolpyruvylshikimate-3-phosphate synthase</fullName>
        <shortName evidence="9">EPSP synthase</shortName>
        <shortName evidence="9">EPSPS</shortName>
    </alternativeName>
</protein>
<dbReference type="STRING" id="1123281.SAMN02745180_00672"/>
<organism evidence="11 12">
    <name type="scientific">Sporanaerobacter acetigenes DSM 13106</name>
    <dbReference type="NCBI Taxonomy" id="1123281"/>
    <lineage>
        <taxon>Bacteria</taxon>
        <taxon>Bacillati</taxon>
        <taxon>Bacillota</taxon>
        <taxon>Tissierellia</taxon>
        <taxon>Tissierellales</taxon>
        <taxon>Sporanaerobacteraceae</taxon>
        <taxon>Sporanaerobacter</taxon>
    </lineage>
</organism>
<keyword evidence="4 9" id="KW-0963">Cytoplasm</keyword>
<dbReference type="InterPro" id="IPR006264">
    <property type="entry name" value="EPSP_synthase"/>
</dbReference>
<evidence type="ECO:0000256" key="4">
    <source>
        <dbReference type="ARBA" id="ARBA00022490"/>
    </source>
</evidence>
<dbReference type="PIRSF" id="PIRSF000505">
    <property type="entry name" value="EPSPS"/>
    <property type="match status" value="1"/>
</dbReference>
<keyword evidence="5 9" id="KW-0028">Amino-acid biosynthesis</keyword>
<evidence type="ECO:0000256" key="6">
    <source>
        <dbReference type="ARBA" id="ARBA00022679"/>
    </source>
</evidence>
<comment type="caution">
    <text evidence="9">Lacks conserved residue(s) required for the propagation of feature annotation.</text>
</comment>
<dbReference type="PROSITE" id="PS00104">
    <property type="entry name" value="EPSP_SYNTHASE_1"/>
    <property type="match status" value="1"/>
</dbReference>
<evidence type="ECO:0000256" key="9">
    <source>
        <dbReference type="HAMAP-Rule" id="MF_00210"/>
    </source>
</evidence>
<dbReference type="GO" id="GO:0009073">
    <property type="term" value="P:aromatic amino acid family biosynthetic process"/>
    <property type="evidence" value="ECO:0007669"/>
    <property type="project" value="UniProtKB-KW"/>
</dbReference>
<dbReference type="GO" id="GO:0003866">
    <property type="term" value="F:3-phosphoshikimate 1-carboxyvinyltransferase activity"/>
    <property type="evidence" value="ECO:0007669"/>
    <property type="project" value="UniProtKB-UniRule"/>
</dbReference>
<reference evidence="11 12" key="1">
    <citation type="submission" date="2016-11" db="EMBL/GenBank/DDBJ databases">
        <authorList>
            <person name="Jaros S."/>
            <person name="Januszkiewicz K."/>
            <person name="Wedrychowicz H."/>
        </authorList>
    </citation>
    <scope>NUCLEOTIDE SEQUENCE [LARGE SCALE GENOMIC DNA]</scope>
    <source>
        <strain evidence="11 12">DSM 13106</strain>
    </source>
</reference>
<dbReference type="CDD" id="cd01556">
    <property type="entry name" value="EPSP_synthase"/>
    <property type="match status" value="1"/>
</dbReference>
<evidence type="ECO:0000256" key="1">
    <source>
        <dbReference type="ARBA" id="ARBA00002174"/>
    </source>
</evidence>
<dbReference type="FunFam" id="3.65.10.10:FF:000005">
    <property type="entry name" value="3-phosphoshikimate 1-carboxyvinyltransferase"/>
    <property type="match status" value="1"/>
</dbReference>
<dbReference type="PANTHER" id="PTHR21090:SF5">
    <property type="entry name" value="PENTAFUNCTIONAL AROM POLYPEPTIDE"/>
    <property type="match status" value="1"/>
</dbReference>
<feature type="binding site" evidence="9">
    <location>
        <position position="336"/>
    </location>
    <ligand>
        <name>phosphoenolpyruvate</name>
        <dbReference type="ChEBI" id="CHEBI:58702"/>
    </ligand>
</feature>
<dbReference type="OrthoDB" id="9809920at2"/>
<proteinExistence type="inferred from homology"/>
<feature type="binding site" evidence="9">
    <location>
        <position position="13"/>
    </location>
    <ligand>
        <name>3-phosphoshikimate</name>
        <dbReference type="ChEBI" id="CHEBI:145989"/>
    </ligand>
</feature>
<keyword evidence="12" id="KW-1185">Reference proteome</keyword>
<comment type="similarity">
    <text evidence="3 9">Belongs to the EPSP synthase family.</text>
</comment>
<dbReference type="NCBIfam" id="TIGR01356">
    <property type="entry name" value="aroA"/>
    <property type="match status" value="1"/>
</dbReference>
<comment type="catalytic activity">
    <reaction evidence="8">
        <text>3-phosphoshikimate + phosphoenolpyruvate = 5-O-(1-carboxyvinyl)-3-phosphoshikimate + phosphate</text>
        <dbReference type="Rhea" id="RHEA:21256"/>
        <dbReference type="ChEBI" id="CHEBI:43474"/>
        <dbReference type="ChEBI" id="CHEBI:57701"/>
        <dbReference type="ChEBI" id="CHEBI:58702"/>
        <dbReference type="ChEBI" id="CHEBI:145989"/>
        <dbReference type="EC" id="2.5.1.19"/>
    </reaction>
    <physiologicalReaction direction="left-to-right" evidence="8">
        <dbReference type="Rhea" id="RHEA:21257"/>
    </physiologicalReaction>
</comment>
<gene>
    <name evidence="9" type="primary">aroA</name>
    <name evidence="11" type="ORF">SAMN02745180_00672</name>
</gene>
<feature type="binding site" evidence="9">
    <location>
        <position position="159"/>
    </location>
    <ligand>
        <name>phosphoenolpyruvate</name>
        <dbReference type="ChEBI" id="CHEBI:58702"/>
    </ligand>
</feature>
<evidence type="ECO:0000256" key="2">
    <source>
        <dbReference type="ARBA" id="ARBA00004811"/>
    </source>
</evidence>
<dbReference type="InterPro" id="IPR013792">
    <property type="entry name" value="RNA3'P_cycl/enolpyr_Trfase_a/b"/>
</dbReference>
<dbReference type="PROSITE" id="PS00885">
    <property type="entry name" value="EPSP_SYNTHASE_2"/>
    <property type="match status" value="1"/>
</dbReference>
<sequence>MLKGEIRVPGDKSISHRSIMLGSIAEGKTEIKNFLVSEDTLATMECFRKMGVHIDTRKDNVVVEGVGKSGLKNPEKILYCGNSGTTMRLTSGILVGQDFPSILVGDSSLNSRPMKRIISPLRQMNGNIKGVEDEYPPLEIYPSEKLKGIHYKMPIDSAQVKSAILLASIYAHGQTCIEEKGFSRDHTERMLKCFGADICKTDKLTCIKDNAKLKGQNLFIPGDISSAAFFIVGALTLKGSDILIRDVGINESRIGILEALKEMGGDIEIQNKRIVNYEPIGDIRVRYSKLKGININGSRIITLIDEIPVLAVAAALAEGTTTIRDAEELKYKESNRLNAMAVELNKMGAKVEELEDGLVIEGVSFLKPATLNSHNDHRIAMALNIAALNADGKSHIQRGECVKISFPGFFDELYKLLI</sequence>
<feature type="binding site" evidence="9">
    <location>
        <position position="17"/>
    </location>
    <ligand>
        <name>3-phosphoshikimate</name>
        <dbReference type="ChEBI" id="CHEBI:145989"/>
    </ligand>
</feature>
<dbReference type="PANTHER" id="PTHR21090">
    <property type="entry name" value="AROM/DEHYDROQUINATE SYNTHASE"/>
    <property type="match status" value="1"/>
</dbReference>
<feature type="binding site" evidence="9">
    <location>
        <position position="159"/>
    </location>
    <ligand>
        <name>3-phosphoshikimate</name>
        <dbReference type="ChEBI" id="CHEBI:145989"/>
    </ligand>
</feature>
<feature type="binding site" evidence="9">
    <location>
        <position position="12"/>
    </location>
    <ligand>
        <name>3-phosphoshikimate</name>
        <dbReference type="ChEBI" id="CHEBI:145989"/>
    </ligand>
</feature>
<feature type="active site" description="Proton acceptor" evidence="9">
    <location>
        <position position="305"/>
    </location>
</feature>
<feature type="binding site" evidence="9">
    <location>
        <position position="112"/>
    </location>
    <ligand>
        <name>phosphoenolpyruvate</name>
        <dbReference type="ChEBI" id="CHEBI:58702"/>
    </ligand>
</feature>
<evidence type="ECO:0000259" key="10">
    <source>
        <dbReference type="Pfam" id="PF00275"/>
    </source>
</evidence>
<comment type="pathway">
    <text evidence="2 9">Metabolic intermediate biosynthesis; chorismate biosynthesis; chorismate from D-erythrose 4-phosphate and phosphoenolpyruvate: step 6/7.</text>
</comment>
<dbReference type="GO" id="GO:0008652">
    <property type="term" value="P:amino acid biosynthetic process"/>
    <property type="evidence" value="ECO:0007669"/>
    <property type="project" value="UniProtKB-KW"/>
</dbReference>
<feature type="binding site" evidence="9">
    <location>
        <position position="84"/>
    </location>
    <ligand>
        <name>phosphoenolpyruvate</name>
        <dbReference type="ChEBI" id="CHEBI:58702"/>
    </ligand>
</feature>
<keyword evidence="6 9" id="KW-0808">Transferase</keyword>
<feature type="domain" description="Enolpyruvate transferase" evidence="10">
    <location>
        <begin position="2"/>
        <end position="413"/>
    </location>
</feature>
<dbReference type="UniPathway" id="UPA00053">
    <property type="reaction ID" value="UER00089"/>
</dbReference>
<dbReference type="GO" id="GO:0009423">
    <property type="term" value="P:chorismate biosynthetic process"/>
    <property type="evidence" value="ECO:0007669"/>
    <property type="project" value="UniProtKB-UniRule"/>
</dbReference>
<dbReference type="SUPFAM" id="SSF55205">
    <property type="entry name" value="EPT/RTPC-like"/>
    <property type="match status" value="1"/>
</dbReference>
<feature type="binding site" evidence="9">
    <location>
        <position position="378"/>
    </location>
    <ligand>
        <name>phosphoenolpyruvate</name>
        <dbReference type="ChEBI" id="CHEBI:58702"/>
    </ligand>
</feature>
<feature type="binding site" evidence="9">
    <location>
        <position position="157"/>
    </location>
    <ligand>
        <name>3-phosphoshikimate</name>
        <dbReference type="ChEBI" id="CHEBI:145989"/>
    </ligand>
</feature>
<evidence type="ECO:0000313" key="11">
    <source>
        <dbReference type="EMBL" id="SHH63186.1"/>
    </source>
</evidence>
<evidence type="ECO:0000256" key="7">
    <source>
        <dbReference type="ARBA" id="ARBA00023141"/>
    </source>
</evidence>
<dbReference type="InterPro" id="IPR001986">
    <property type="entry name" value="Enolpyruvate_Tfrase_dom"/>
</dbReference>
<evidence type="ECO:0000256" key="5">
    <source>
        <dbReference type="ARBA" id="ARBA00022605"/>
    </source>
</evidence>
<dbReference type="InterPro" id="IPR036968">
    <property type="entry name" value="Enolpyruvate_Tfrase_sf"/>
</dbReference>
<comment type="subunit">
    <text evidence="9">Monomer.</text>
</comment>
<dbReference type="Proteomes" id="UP000184389">
    <property type="component" value="Unassembled WGS sequence"/>
</dbReference>
<evidence type="ECO:0000256" key="3">
    <source>
        <dbReference type="ARBA" id="ARBA00009948"/>
    </source>
</evidence>
<evidence type="ECO:0000313" key="12">
    <source>
        <dbReference type="Proteomes" id="UP000184389"/>
    </source>
</evidence>
<dbReference type="GO" id="GO:0005737">
    <property type="term" value="C:cytoplasm"/>
    <property type="evidence" value="ECO:0007669"/>
    <property type="project" value="UniProtKB-SubCell"/>
</dbReference>
<dbReference type="RefSeq" id="WP_072743247.1">
    <property type="nucleotide sequence ID" value="NZ_FQXR01000003.1"/>
</dbReference>
<comment type="function">
    <text evidence="1 9">Catalyzes the transfer of the enolpyruvyl moiety of phosphoenolpyruvate (PEP) to the 5-hydroxyl of shikimate-3-phosphate (S3P) to produce enolpyruvyl shikimate-3-phosphate and inorganic phosphate.</text>
</comment>
<feature type="binding site" evidence="9">
    <location>
        <position position="332"/>
    </location>
    <ligand>
        <name>3-phosphoshikimate</name>
        <dbReference type="ChEBI" id="CHEBI:145989"/>
    </ligand>
</feature>
<dbReference type="HAMAP" id="MF_00210">
    <property type="entry name" value="EPSP_synth"/>
    <property type="match status" value="1"/>
</dbReference>
<name>A0A1M5UK28_9FIRM</name>
<dbReference type="InterPro" id="IPR023193">
    <property type="entry name" value="EPSP_synthase_CS"/>
</dbReference>
<dbReference type="FunFam" id="3.65.10.10:FF:000006">
    <property type="entry name" value="3-phosphoshikimate 1-carboxyvinyltransferase"/>
    <property type="match status" value="1"/>
</dbReference>
<dbReference type="EC" id="2.5.1.19" evidence="9"/>
<dbReference type="AlphaFoldDB" id="A0A1M5UK28"/>
<keyword evidence="7 9" id="KW-0057">Aromatic amino acid biosynthesis</keyword>
<feature type="binding site" evidence="9">
    <location>
        <position position="305"/>
    </location>
    <ligand>
        <name>3-phosphoshikimate</name>
        <dbReference type="ChEBI" id="CHEBI:145989"/>
    </ligand>
</feature>
<dbReference type="Gene3D" id="3.65.10.10">
    <property type="entry name" value="Enolpyruvate transferase domain"/>
    <property type="match status" value="2"/>
</dbReference>
<comment type="subcellular location">
    <subcellularLocation>
        <location evidence="9">Cytoplasm</location>
    </subcellularLocation>
</comment>
<feature type="binding site" evidence="9">
    <location>
        <position position="12"/>
    </location>
    <ligand>
        <name>phosphoenolpyruvate</name>
        <dbReference type="ChEBI" id="CHEBI:58702"/>
    </ligand>
</feature>